<dbReference type="AlphaFoldDB" id="A0A1F5FHF4"/>
<accession>A0A1F5FHF4</accession>
<protein>
    <submittedName>
        <fullName evidence="2">Uncharacterized protein</fullName>
    </submittedName>
</protein>
<evidence type="ECO:0000313" key="3">
    <source>
        <dbReference type="Proteomes" id="UP000177187"/>
    </source>
</evidence>
<comment type="caution">
    <text evidence="2">The sequence shown here is derived from an EMBL/GenBank/DDBJ whole genome shotgun (WGS) entry which is preliminary data.</text>
</comment>
<gene>
    <name evidence="2" type="ORF">A2Y64_06740</name>
</gene>
<sequence>MANTDNLQWGAVPLAVETRELFSDGREGDYEIIPEEPIRPHWRTLKRWLKAVGFSSLERAERHDRFSLGGMTLALTRDGRFILEGVKPPTGPTALALAQLFLCCDRAADRRRPQDDANEAKRTERSELCPRQIKPR</sequence>
<evidence type="ECO:0000313" key="2">
    <source>
        <dbReference type="EMBL" id="OGD79075.1"/>
    </source>
</evidence>
<feature type="compositionally biased region" description="Basic and acidic residues" evidence="1">
    <location>
        <begin position="112"/>
        <end position="128"/>
    </location>
</feature>
<proteinExistence type="predicted"/>
<reference evidence="2 3" key="1">
    <citation type="journal article" date="2016" name="Nat. Commun.">
        <title>Thousands of microbial genomes shed light on interconnected biogeochemical processes in an aquifer system.</title>
        <authorList>
            <person name="Anantharaman K."/>
            <person name="Brown C.T."/>
            <person name="Hug L.A."/>
            <person name="Sharon I."/>
            <person name="Castelle C.J."/>
            <person name="Probst A.J."/>
            <person name="Thomas B.C."/>
            <person name="Singh A."/>
            <person name="Wilkins M.J."/>
            <person name="Karaoz U."/>
            <person name="Brodie E.L."/>
            <person name="Williams K.H."/>
            <person name="Hubbard S.S."/>
            <person name="Banfield J.F."/>
        </authorList>
    </citation>
    <scope>NUCLEOTIDE SEQUENCE [LARGE SCALE GENOMIC DNA]</scope>
</reference>
<feature type="region of interest" description="Disordered" evidence="1">
    <location>
        <begin position="112"/>
        <end position="136"/>
    </location>
</feature>
<dbReference type="EMBL" id="MFAF01000016">
    <property type="protein sequence ID" value="OGD79075.1"/>
    <property type="molecule type" value="Genomic_DNA"/>
</dbReference>
<evidence type="ECO:0000256" key="1">
    <source>
        <dbReference type="SAM" id="MobiDB-lite"/>
    </source>
</evidence>
<name>A0A1F5FHF4_9BACT</name>
<dbReference type="STRING" id="1817816.A2Y64_06740"/>
<dbReference type="Proteomes" id="UP000177187">
    <property type="component" value="Unassembled WGS sequence"/>
</dbReference>
<organism evidence="2 3">
    <name type="scientific">Candidatus Coatesbacteria bacterium RBG_13_66_14</name>
    <dbReference type="NCBI Taxonomy" id="1817816"/>
    <lineage>
        <taxon>Bacteria</taxon>
        <taxon>Candidatus Coatesiibacteriota</taxon>
    </lineage>
</organism>